<evidence type="ECO:0000256" key="1">
    <source>
        <dbReference type="SAM" id="MobiDB-lite"/>
    </source>
</evidence>
<evidence type="ECO:0000313" key="2">
    <source>
        <dbReference type="EMBL" id="ABS04040.1"/>
    </source>
</evidence>
<reference evidence="3" key="1">
    <citation type="journal article" date="2008" name="PLoS ONE">
        <title>Survival in nuclear waste, extreme resistance, and potential applications gleaned from the genome sequence of Kineococcus radiotolerans SRS30216.</title>
        <authorList>
            <person name="Bagwell C.E."/>
            <person name="Bhat S."/>
            <person name="Hawkins G.M."/>
            <person name="Smith B.W."/>
            <person name="Biswas T."/>
            <person name="Hoover T.R."/>
            <person name="Saunders E."/>
            <person name="Han C.S."/>
            <person name="Tsodikov O.V."/>
            <person name="Shimkets L.J."/>
        </authorList>
    </citation>
    <scope>NUCLEOTIDE SEQUENCE [LARGE SCALE GENOMIC DNA]</scope>
    <source>
        <strain evidence="3">ATCC BAA-149 / DSM 14245 / SRS30216</strain>
    </source>
</reference>
<evidence type="ECO:0000313" key="3">
    <source>
        <dbReference type="Proteomes" id="UP000001116"/>
    </source>
</evidence>
<feature type="region of interest" description="Disordered" evidence="1">
    <location>
        <begin position="31"/>
        <end position="72"/>
    </location>
</feature>
<dbReference type="AlphaFoldDB" id="A6WB51"/>
<keyword evidence="3" id="KW-1185">Reference proteome</keyword>
<proteinExistence type="predicted"/>
<dbReference type="Proteomes" id="UP000001116">
    <property type="component" value="Chromosome"/>
</dbReference>
<dbReference type="RefSeq" id="WP_012087734.1">
    <property type="nucleotide sequence ID" value="NC_009664.2"/>
</dbReference>
<protein>
    <submittedName>
        <fullName evidence="2">Uncharacterized protein</fullName>
    </submittedName>
</protein>
<feature type="compositionally biased region" description="Polar residues" evidence="1">
    <location>
        <begin position="61"/>
        <end position="72"/>
    </location>
</feature>
<name>A6WB51_KINRD</name>
<dbReference type="OrthoDB" id="414967at2"/>
<accession>A6WB51</accession>
<dbReference type="STRING" id="266940.Krad_2565"/>
<dbReference type="HOGENOM" id="CLU_1967607_0_0_11"/>
<organism evidence="2 3">
    <name type="scientific">Kineococcus radiotolerans (strain ATCC BAA-149 / DSM 14245 / SRS30216)</name>
    <dbReference type="NCBI Taxonomy" id="266940"/>
    <lineage>
        <taxon>Bacteria</taxon>
        <taxon>Bacillati</taxon>
        <taxon>Actinomycetota</taxon>
        <taxon>Actinomycetes</taxon>
        <taxon>Kineosporiales</taxon>
        <taxon>Kineosporiaceae</taxon>
        <taxon>Kineococcus</taxon>
    </lineage>
</organism>
<dbReference type="KEGG" id="kra:Krad_2565"/>
<dbReference type="EMBL" id="CP000750">
    <property type="protein sequence ID" value="ABS04040.1"/>
    <property type="molecule type" value="Genomic_DNA"/>
</dbReference>
<gene>
    <name evidence="2" type="ordered locus">Krad_2565</name>
</gene>
<sequence>MPEFSGPLYQDYLPPELRAQTAEERTRLLETGLQPTIYPPPRPGHGTVRVMPPHDDDVWSGSWQDDGNRMSSAEGSYRRVRDWVEHQPAVAEVIFIASLGDHIDVDDAAWEQALRRDPGPTPIRFCR</sequence>